<name>A0A8J7YUP0_9ARCH</name>
<evidence type="ECO:0000256" key="3">
    <source>
        <dbReference type="ARBA" id="ARBA00022857"/>
    </source>
</evidence>
<dbReference type="UniPathway" id="UPA00253">
    <property type="reaction ID" value="UER00456"/>
</dbReference>
<dbReference type="HAMAP" id="MF_01265">
    <property type="entry name" value="NadX"/>
    <property type="match status" value="1"/>
</dbReference>
<dbReference type="GO" id="GO:0009435">
    <property type="term" value="P:NAD+ biosynthetic process"/>
    <property type="evidence" value="ECO:0007669"/>
    <property type="project" value="UniProtKB-UniRule"/>
</dbReference>
<keyword evidence="4 6" id="KW-0560">Oxidoreductase</keyword>
<dbReference type="PIRSF" id="PIRSF005227">
    <property type="entry name" value="Asp_dh_NAD_syn"/>
    <property type="match status" value="1"/>
</dbReference>
<dbReference type="GO" id="GO:0050661">
    <property type="term" value="F:NADP binding"/>
    <property type="evidence" value="ECO:0007669"/>
    <property type="project" value="UniProtKB-UniRule"/>
</dbReference>
<dbReference type="InterPro" id="IPR002811">
    <property type="entry name" value="Asp_DH"/>
</dbReference>
<dbReference type="SUPFAM" id="SSF55347">
    <property type="entry name" value="Glyceraldehyde-3-phosphate dehydrogenase-like, C-terminal domain"/>
    <property type="match status" value="1"/>
</dbReference>
<feature type="active site" evidence="6">
    <location>
        <position position="211"/>
    </location>
</feature>
<dbReference type="InterPro" id="IPR005106">
    <property type="entry name" value="Asp/hSer_DH_NAD-bd"/>
</dbReference>
<dbReference type="InterPro" id="IPR036291">
    <property type="entry name" value="NAD(P)-bd_dom_sf"/>
</dbReference>
<feature type="domain" description="Aspartate/homoserine dehydrogenase NAD-binding" evidence="8">
    <location>
        <begin position="8"/>
        <end position="122"/>
    </location>
</feature>
<evidence type="ECO:0000256" key="4">
    <source>
        <dbReference type="ARBA" id="ARBA00023002"/>
    </source>
</evidence>
<dbReference type="NCBIfam" id="TIGR03855">
    <property type="entry name" value="NAD_NadX"/>
    <property type="match status" value="1"/>
</dbReference>
<dbReference type="Pfam" id="PF01958">
    <property type="entry name" value="Asp_DH_C"/>
    <property type="match status" value="1"/>
</dbReference>
<evidence type="ECO:0000256" key="2">
    <source>
        <dbReference type="ARBA" id="ARBA00022642"/>
    </source>
</evidence>
<dbReference type="EC" id="1.4.1.21" evidence="6"/>
<proteinExistence type="inferred from homology"/>
<feature type="binding site" evidence="6">
    <location>
        <position position="181"/>
    </location>
    <ligand>
        <name>NAD(+)</name>
        <dbReference type="ChEBI" id="CHEBI:57540"/>
    </ligand>
</feature>
<dbReference type="NCBIfam" id="NF009829">
    <property type="entry name" value="PRK13303.1-4"/>
    <property type="match status" value="1"/>
</dbReference>
<dbReference type="Gene3D" id="3.30.360.10">
    <property type="entry name" value="Dihydrodipicolinate Reductase, domain 2"/>
    <property type="match status" value="1"/>
</dbReference>
<comment type="function">
    <text evidence="6">Specifically catalyzes the NAD or NADP-dependent dehydrogenation of L-aspartate to iminoaspartate.</text>
</comment>
<feature type="domain" description="Aspartate dehydrogenase" evidence="7">
    <location>
        <begin position="159"/>
        <end position="246"/>
    </location>
</feature>
<dbReference type="SUPFAM" id="SSF51735">
    <property type="entry name" value="NAD(P)-binding Rossmann-fold domains"/>
    <property type="match status" value="1"/>
</dbReference>
<dbReference type="InterPro" id="IPR020626">
    <property type="entry name" value="Asp_DH_prok"/>
</dbReference>
<dbReference type="NCBIfam" id="NF009828">
    <property type="entry name" value="PRK13303.1-3"/>
    <property type="match status" value="1"/>
</dbReference>
<dbReference type="PANTHER" id="PTHR31873">
    <property type="entry name" value="L-ASPARTATE DEHYDROGENASE-RELATED"/>
    <property type="match status" value="1"/>
</dbReference>
<comment type="caution">
    <text evidence="10">The sequence shown here is derived from an EMBL/GenBank/DDBJ whole genome shotgun (WGS) entry which is preliminary data.</text>
</comment>
<comment type="miscellaneous">
    <text evidence="6">The iminoaspartate product is unstable in aqueous solution and can decompose to oxaloacetate and ammonia.</text>
</comment>
<evidence type="ECO:0000256" key="6">
    <source>
        <dbReference type="HAMAP-Rule" id="MF_01265"/>
    </source>
</evidence>
<dbReference type="Proteomes" id="UP000738826">
    <property type="component" value="Unassembled WGS sequence"/>
</dbReference>
<keyword evidence="3 6" id="KW-0521">NADP</keyword>
<dbReference type="AlphaFoldDB" id="A0A8J7YUP0"/>
<dbReference type="EMBL" id="JAACQH010000058">
    <property type="protein sequence ID" value="NCS91424.1"/>
    <property type="molecule type" value="Genomic_DNA"/>
</dbReference>
<protein>
    <recommendedName>
        <fullName evidence="6">L-aspartate dehydrogenase</fullName>
        <ecNumber evidence="6">1.4.1.21</ecNumber>
    </recommendedName>
</protein>
<evidence type="ECO:0000256" key="1">
    <source>
        <dbReference type="ARBA" id="ARBA00008331"/>
    </source>
</evidence>
<keyword evidence="5 6" id="KW-0520">NAD</keyword>
<dbReference type="GO" id="GO:0051287">
    <property type="term" value="F:NAD binding"/>
    <property type="evidence" value="ECO:0007669"/>
    <property type="project" value="UniProtKB-UniRule"/>
</dbReference>
<comment type="catalytic activity">
    <reaction evidence="6">
        <text>L-aspartate + NADP(+) + H2O = oxaloacetate + NH4(+) + NADPH + H(+)</text>
        <dbReference type="Rhea" id="RHEA:11784"/>
        <dbReference type="ChEBI" id="CHEBI:15377"/>
        <dbReference type="ChEBI" id="CHEBI:15378"/>
        <dbReference type="ChEBI" id="CHEBI:16452"/>
        <dbReference type="ChEBI" id="CHEBI:28938"/>
        <dbReference type="ChEBI" id="CHEBI:29991"/>
        <dbReference type="ChEBI" id="CHEBI:57783"/>
        <dbReference type="ChEBI" id="CHEBI:58349"/>
        <dbReference type="EC" id="1.4.1.21"/>
    </reaction>
</comment>
<dbReference type="GO" id="GO:0016639">
    <property type="term" value="F:oxidoreductase activity, acting on the CH-NH2 group of donors, NAD or NADP as acceptor"/>
    <property type="evidence" value="ECO:0007669"/>
    <property type="project" value="UniProtKB-UniRule"/>
</dbReference>
<evidence type="ECO:0000313" key="9">
    <source>
        <dbReference type="EMBL" id="NCN65084.1"/>
    </source>
</evidence>
<dbReference type="NCBIfam" id="NF009830">
    <property type="entry name" value="PRK13304.1"/>
    <property type="match status" value="1"/>
</dbReference>
<dbReference type="PANTHER" id="PTHR31873:SF6">
    <property type="entry name" value="ASPARTATE DEHYDROGENASE DOMAIN-CONTAINING PROTEIN"/>
    <property type="match status" value="1"/>
</dbReference>
<dbReference type="Pfam" id="PF03447">
    <property type="entry name" value="NAD_binding_3"/>
    <property type="match status" value="1"/>
</dbReference>
<evidence type="ECO:0000313" key="10">
    <source>
        <dbReference type="EMBL" id="NCS91424.1"/>
    </source>
</evidence>
<comment type="similarity">
    <text evidence="1 6">Belongs to the L-aspartate dehydrogenase family.</text>
</comment>
<evidence type="ECO:0000313" key="11">
    <source>
        <dbReference type="Proteomes" id="UP000738826"/>
    </source>
</evidence>
<gene>
    <name evidence="6" type="primary">nadX</name>
    <name evidence="10" type="ORF">GW779_03300</name>
    <name evidence="9" type="ORF">GW910_03290</name>
</gene>
<dbReference type="InterPro" id="IPR022487">
    <property type="entry name" value="Asp_DH_arc"/>
</dbReference>
<keyword evidence="2 6" id="KW-0662">Pyridine nucleotide biosynthesis</keyword>
<dbReference type="InterPro" id="IPR011182">
    <property type="entry name" value="L-Asp_DH"/>
</dbReference>
<evidence type="ECO:0000259" key="8">
    <source>
        <dbReference type="Pfam" id="PF03447"/>
    </source>
</evidence>
<reference evidence="10" key="1">
    <citation type="submission" date="2019-11" db="EMBL/GenBank/DDBJ databases">
        <title>Lipid analysis of CO2-rich subsurface aquifers suggests an autotrophy-based deep biosphere with lysolipids enriched in CPR bacteria.</title>
        <authorList>
            <person name="Probst A.J."/>
            <person name="Elling F.J."/>
            <person name="Castelle C.J."/>
            <person name="Zhu Q."/>
            <person name="Elvert M."/>
            <person name="Birarda G."/>
            <person name="Holman H.-Y."/>
            <person name="Lane K.R."/>
            <person name="Ladd B."/>
            <person name="Ryan M.C."/>
            <person name="Woyke T."/>
            <person name="Hinrichs K.-U."/>
            <person name="Banfield J.F."/>
        </authorList>
    </citation>
    <scope>NUCLEOTIDE SEQUENCE</scope>
    <source>
        <strain evidence="9">CG_2015-01_33_1645</strain>
        <strain evidence="10">CG_2015-04_33_537</strain>
    </source>
</reference>
<dbReference type="Proteomes" id="UP000768163">
    <property type="component" value="Unassembled WGS sequence"/>
</dbReference>
<accession>A0A8J7YUP0</accession>
<evidence type="ECO:0000256" key="5">
    <source>
        <dbReference type="ARBA" id="ARBA00023027"/>
    </source>
</evidence>
<evidence type="ECO:0000259" key="7">
    <source>
        <dbReference type="Pfam" id="PF01958"/>
    </source>
</evidence>
<dbReference type="Gene3D" id="3.40.50.720">
    <property type="entry name" value="NAD(P)-binding Rossmann-like Domain"/>
    <property type="match status" value="1"/>
</dbReference>
<comment type="pathway">
    <text evidence="6">Cofactor biosynthesis; NAD(+) biosynthesis; iminoaspartate from L-aspartate (dehydrogenase route): step 1/1.</text>
</comment>
<dbReference type="GO" id="GO:0033735">
    <property type="term" value="F:aspartate dehydrogenase [NAD(P)+] activity"/>
    <property type="evidence" value="ECO:0007669"/>
    <property type="project" value="UniProtKB-EC"/>
</dbReference>
<sequence>MLNLGIIGCGNIGRIIIKAIYKGKINCKFAGVFDVNKDGHNLLSGETKKRIKFFDDFDKFIKADTNLILEAASQQAVKNYATEILKHDKNLMIMSVGALADKNLLAKIKRTARERNLKIYIPSGAVVGIDGLKAAMLGGIESVTLTTRKNPKSLGIIADKEKILFNGDANEAVVKFPKNINVAATLSLAGIGFKKTKVKIIADPNVRENIHEICIKGNFGEILTVAKNLPSPDNPKTSYLAPLAAIACLKKLTSEIEIGI</sequence>
<organism evidence="10 11">
    <name type="scientific">Candidatus Altarchaeum hamiconexum</name>
    <dbReference type="NCBI Taxonomy" id="1803513"/>
    <lineage>
        <taxon>Archaea</taxon>
        <taxon>Candidatus Altarchaeota</taxon>
        <taxon>Candidatus Altiarchaeia</taxon>
        <taxon>Candidatus Altarchaeales</taxon>
        <taxon>Candidatus Altarchaeaceae</taxon>
        <taxon>Candidatus Altarchaeum</taxon>
    </lineage>
</organism>
<comment type="catalytic activity">
    <reaction evidence="6">
        <text>L-aspartate + NAD(+) + H2O = oxaloacetate + NH4(+) + NADH + H(+)</text>
        <dbReference type="Rhea" id="RHEA:11788"/>
        <dbReference type="ChEBI" id="CHEBI:15377"/>
        <dbReference type="ChEBI" id="CHEBI:15378"/>
        <dbReference type="ChEBI" id="CHEBI:16452"/>
        <dbReference type="ChEBI" id="CHEBI:28938"/>
        <dbReference type="ChEBI" id="CHEBI:29991"/>
        <dbReference type="ChEBI" id="CHEBI:57540"/>
        <dbReference type="ChEBI" id="CHEBI:57945"/>
        <dbReference type="EC" id="1.4.1.21"/>
    </reaction>
</comment>
<feature type="binding site" evidence="6">
    <location>
        <position position="125"/>
    </location>
    <ligand>
        <name>NAD(+)</name>
        <dbReference type="ChEBI" id="CHEBI:57540"/>
    </ligand>
</feature>
<dbReference type="EMBL" id="JAACVF010000082">
    <property type="protein sequence ID" value="NCN65084.1"/>
    <property type="molecule type" value="Genomic_DNA"/>
</dbReference>